<organism evidence="6 7">
    <name type="scientific">Saccharopolyspora flava</name>
    <dbReference type="NCBI Taxonomy" id="95161"/>
    <lineage>
        <taxon>Bacteria</taxon>
        <taxon>Bacillati</taxon>
        <taxon>Actinomycetota</taxon>
        <taxon>Actinomycetes</taxon>
        <taxon>Pseudonocardiales</taxon>
        <taxon>Pseudonocardiaceae</taxon>
        <taxon>Saccharopolyspora</taxon>
    </lineage>
</organism>
<reference evidence="7" key="1">
    <citation type="submission" date="2016-10" db="EMBL/GenBank/DDBJ databases">
        <authorList>
            <person name="Varghese N."/>
            <person name="Submissions S."/>
        </authorList>
    </citation>
    <scope>NUCLEOTIDE SEQUENCE [LARGE SCALE GENOMIC DNA]</scope>
    <source>
        <strain evidence="7">DSM 44771</strain>
    </source>
</reference>
<protein>
    <submittedName>
        <fullName evidence="6">Flavin-dependent oxidoreductase, luciferase family (Includes alkanesulfonate monooxygenase SsuD and methylene tetrahydromethanopterin reductase)</fullName>
    </submittedName>
</protein>
<dbReference type="GO" id="GO:0004497">
    <property type="term" value="F:monooxygenase activity"/>
    <property type="evidence" value="ECO:0007669"/>
    <property type="project" value="UniProtKB-KW"/>
</dbReference>
<evidence type="ECO:0000256" key="2">
    <source>
        <dbReference type="ARBA" id="ARBA00022643"/>
    </source>
</evidence>
<dbReference type="EMBL" id="FOZX01000005">
    <property type="protein sequence ID" value="SFS78040.1"/>
    <property type="molecule type" value="Genomic_DNA"/>
</dbReference>
<evidence type="ECO:0000313" key="7">
    <source>
        <dbReference type="Proteomes" id="UP000198852"/>
    </source>
</evidence>
<evidence type="ECO:0000256" key="4">
    <source>
        <dbReference type="ARBA" id="ARBA00023033"/>
    </source>
</evidence>
<keyword evidence="3" id="KW-0560">Oxidoreductase</keyword>
<dbReference type="RefSeq" id="WP_093418442.1">
    <property type="nucleotide sequence ID" value="NZ_FOZX01000005.1"/>
</dbReference>
<feature type="domain" description="Luciferase-like" evidence="5">
    <location>
        <begin position="12"/>
        <end position="332"/>
    </location>
</feature>
<keyword evidence="1" id="KW-0285">Flavoprotein</keyword>
<dbReference type="InterPro" id="IPR050172">
    <property type="entry name" value="SsuD_RutA_monooxygenase"/>
</dbReference>
<dbReference type="Proteomes" id="UP000198852">
    <property type="component" value="Unassembled WGS sequence"/>
</dbReference>
<dbReference type="PANTHER" id="PTHR42847">
    <property type="entry name" value="ALKANESULFONATE MONOOXYGENASE"/>
    <property type="match status" value="1"/>
</dbReference>
<dbReference type="STRING" id="95161.SAMN05660874_03223"/>
<dbReference type="OrthoDB" id="9814695at2"/>
<keyword evidence="7" id="KW-1185">Reference proteome</keyword>
<evidence type="ECO:0000313" key="6">
    <source>
        <dbReference type="EMBL" id="SFS78040.1"/>
    </source>
</evidence>
<keyword evidence="4 6" id="KW-0503">Monooxygenase</keyword>
<accession>A0A1I6SME2</accession>
<dbReference type="CDD" id="cd01094">
    <property type="entry name" value="Alkanesulfonate_monoxygenase"/>
    <property type="match status" value="1"/>
</dbReference>
<proteinExistence type="predicted"/>
<dbReference type="Gene3D" id="3.20.20.30">
    <property type="entry name" value="Luciferase-like domain"/>
    <property type="match status" value="1"/>
</dbReference>
<dbReference type="GO" id="GO:0016705">
    <property type="term" value="F:oxidoreductase activity, acting on paired donors, with incorporation or reduction of molecular oxygen"/>
    <property type="evidence" value="ECO:0007669"/>
    <property type="project" value="InterPro"/>
</dbReference>
<name>A0A1I6SME2_9PSEU</name>
<dbReference type="SUPFAM" id="SSF51679">
    <property type="entry name" value="Bacterial luciferase-like"/>
    <property type="match status" value="1"/>
</dbReference>
<evidence type="ECO:0000256" key="1">
    <source>
        <dbReference type="ARBA" id="ARBA00022630"/>
    </source>
</evidence>
<evidence type="ECO:0000256" key="3">
    <source>
        <dbReference type="ARBA" id="ARBA00023002"/>
    </source>
</evidence>
<sequence length="372" mass="40523">MSSSLLTSRDFKLGLFSPNCSGGLAITTVADRWGASWADNLALARLADDAGLDFLLPIARFIGYPGSSGFHESVLEPVPWAAGLLAATRRITVFATVHTAFNHPVVSAKQLATLDHVGQGRAGLNVVAGWNEPEYRAMGLELPESHDDRYALAQEWWDHVHALWTREGRFDLPGRFFDLHGVESSPKPVNGTLPLLNAGSSPQGRAFAARNADFVFTALSDLDHGAQVVAELRADARGRYGRDVGVMAPAFVVCRRTRAEAEEFLHHYAEENADWEAVDELMRLQGMYAQSFANDIMDTLRTRFAAGHGTCPLIGTPQEIADEIERYANAGLAGMSLAFLDYLGELEDFAAEVLPRLEAKGIRSPAAERVSS</sequence>
<dbReference type="InterPro" id="IPR011251">
    <property type="entry name" value="Luciferase-like_dom"/>
</dbReference>
<dbReference type="AlphaFoldDB" id="A0A1I6SME2"/>
<gene>
    <name evidence="6" type="ORF">SAMN05660874_03223</name>
</gene>
<dbReference type="InterPro" id="IPR036661">
    <property type="entry name" value="Luciferase-like_sf"/>
</dbReference>
<keyword evidence="2" id="KW-0288">FMN</keyword>
<dbReference type="Pfam" id="PF00296">
    <property type="entry name" value="Bac_luciferase"/>
    <property type="match status" value="1"/>
</dbReference>
<evidence type="ECO:0000259" key="5">
    <source>
        <dbReference type="Pfam" id="PF00296"/>
    </source>
</evidence>
<dbReference type="PANTHER" id="PTHR42847:SF4">
    <property type="entry name" value="ALKANESULFONATE MONOOXYGENASE-RELATED"/>
    <property type="match status" value="1"/>
</dbReference>